<dbReference type="SUPFAM" id="SSF56235">
    <property type="entry name" value="N-terminal nucleophile aminohydrolases (Ntn hydrolases)"/>
    <property type="match status" value="1"/>
</dbReference>
<gene>
    <name evidence="5" type="ordered locus">Rxyl_1269</name>
</gene>
<dbReference type="Pfam" id="PF01019">
    <property type="entry name" value="G_glu_transpept"/>
    <property type="match status" value="1"/>
</dbReference>
<keyword evidence="5" id="KW-0012">Acyltransferase</keyword>
<dbReference type="GO" id="GO:0103068">
    <property type="term" value="F:leukotriene C4 gamma-glutamyl transferase activity"/>
    <property type="evidence" value="ECO:0007669"/>
    <property type="project" value="UniProtKB-EC"/>
</dbReference>
<dbReference type="GO" id="GO:0016787">
    <property type="term" value="F:hydrolase activity"/>
    <property type="evidence" value="ECO:0007669"/>
    <property type="project" value="UniProtKB-KW"/>
</dbReference>
<dbReference type="STRING" id="266117.Rxyl_1269"/>
<dbReference type="InterPro" id="IPR051792">
    <property type="entry name" value="GGT_bact"/>
</dbReference>
<dbReference type="Gene3D" id="3.60.20.40">
    <property type="match status" value="1"/>
</dbReference>
<dbReference type="InterPro" id="IPR043138">
    <property type="entry name" value="GGT_lsub"/>
</dbReference>
<dbReference type="InterPro" id="IPR043137">
    <property type="entry name" value="GGT_ssub_C"/>
</dbReference>
<dbReference type="AlphaFoldDB" id="Q1AWJ5"/>
<dbReference type="MEROPS" id="T03.013"/>
<dbReference type="eggNOG" id="COG0405">
    <property type="taxonomic scope" value="Bacteria"/>
</dbReference>
<dbReference type="InterPro" id="IPR029055">
    <property type="entry name" value="Ntn_hydrolases_N"/>
</dbReference>
<evidence type="ECO:0000256" key="2">
    <source>
        <dbReference type="ARBA" id="ARBA00022679"/>
    </source>
</evidence>
<dbReference type="Gene3D" id="1.10.246.130">
    <property type="match status" value="1"/>
</dbReference>
<keyword evidence="2 5" id="KW-0808">Transferase</keyword>
<name>Q1AWJ5_RUBXD</name>
<sequence>MPAMETYGTPHAFAAAAGTPYAAEAAAEVYRSGGNAVDAAVAAAAAVGVTEPLMSSIGGGGFALVRTPRGEVEVVDFFDVMPGKGLPPSAFGAGGNPHTILLDYGAGVSSIVGGPSVAVPGSVRGWEELLRRHGRLGLEEVLAPAVRLAREGFRLCRTSALWFRVAREVLALTEETRQNFYKDGRVYEEGEEMRFPELADTLEAIGREGADLFYEGWLGQKISAYVREMGGLVTERDLAEYRPEIRRPLSVGYRDGEVHTNGPPSAGGATLAQMLLIVAGYDLPSLPEEEYVRVVAGAMRLALLDREESYADGPRNAEVVERLLGEEHIASQRRRLFGPHTTHLSCADAEGYAVAITASMGYGSGLVVPGTGIPLNNVLGEPELNPKGFHALAPGERPVSSMSPTIVCSAEEGVIALGSPGATRIPTAILQTILNVVDLGMPLEGAVLAPRFHAEDGLFAYEAGARAADLGPYERVLVYDEPSMYFGGVNAVRRTPQGTFEAAADPRRSGGAAYA</sequence>
<keyword evidence="6" id="KW-1185">Reference proteome</keyword>
<reference evidence="5 6" key="1">
    <citation type="submission" date="2006-06" db="EMBL/GenBank/DDBJ databases">
        <title>Complete sequence of Rubrobacter xylanophilus DSM 9941.</title>
        <authorList>
            <consortium name="US DOE Joint Genome Institute"/>
            <person name="Copeland A."/>
            <person name="Lucas S."/>
            <person name="Lapidus A."/>
            <person name="Barry K."/>
            <person name="Detter J.C."/>
            <person name="Glavina del Rio T."/>
            <person name="Hammon N."/>
            <person name="Israni S."/>
            <person name="Dalin E."/>
            <person name="Tice H."/>
            <person name="Pitluck S."/>
            <person name="Munk A.C."/>
            <person name="Brettin T."/>
            <person name="Bruce D."/>
            <person name="Han C."/>
            <person name="Tapia R."/>
            <person name="Gilna P."/>
            <person name="Schmutz J."/>
            <person name="Larimer F."/>
            <person name="Land M."/>
            <person name="Hauser L."/>
            <person name="Kyrpides N."/>
            <person name="Lykidis A."/>
            <person name="da Costa M.S."/>
            <person name="Rainey F.A."/>
            <person name="Empadinhas N."/>
            <person name="Jolivet E."/>
            <person name="Battista J.R."/>
            <person name="Richardson P."/>
        </authorList>
    </citation>
    <scope>NUCLEOTIDE SEQUENCE [LARGE SCALE GENOMIC DNA]</scope>
    <source>
        <strain evidence="6">DSM 9941 / NBRC 16129 / PRD-1</strain>
    </source>
</reference>
<evidence type="ECO:0000256" key="3">
    <source>
        <dbReference type="ARBA" id="ARBA00022801"/>
    </source>
</evidence>
<keyword evidence="3" id="KW-0378">Hydrolase</keyword>
<accession>Q1AWJ5</accession>
<proteinExistence type="inferred from homology"/>
<evidence type="ECO:0000256" key="1">
    <source>
        <dbReference type="ARBA" id="ARBA00009381"/>
    </source>
</evidence>
<dbReference type="PANTHER" id="PTHR43199">
    <property type="entry name" value="GLUTATHIONE HYDROLASE"/>
    <property type="match status" value="1"/>
</dbReference>
<dbReference type="PhylomeDB" id="Q1AWJ5"/>
<dbReference type="PANTHER" id="PTHR43199:SF1">
    <property type="entry name" value="GLUTATHIONE HYDROLASE PROENZYME"/>
    <property type="match status" value="1"/>
</dbReference>
<dbReference type="PRINTS" id="PR01210">
    <property type="entry name" value="GGTRANSPTASE"/>
</dbReference>
<dbReference type="EMBL" id="CP000386">
    <property type="protein sequence ID" value="ABG04233.1"/>
    <property type="molecule type" value="Genomic_DNA"/>
</dbReference>
<evidence type="ECO:0000256" key="4">
    <source>
        <dbReference type="ARBA" id="ARBA00023145"/>
    </source>
</evidence>
<comment type="similarity">
    <text evidence="1">Belongs to the gamma-glutamyltransferase family.</text>
</comment>
<dbReference type="HOGENOM" id="CLU_014813_0_3_11"/>
<organism evidence="5 6">
    <name type="scientific">Rubrobacter xylanophilus (strain DSM 9941 / JCM 11954 / NBRC 16129 / PRD-1)</name>
    <dbReference type="NCBI Taxonomy" id="266117"/>
    <lineage>
        <taxon>Bacteria</taxon>
        <taxon>Bacillati</taxon>
        <taxon>Actinomycetota</taxon>
        <taxon>Rubrobacteria</taxon>
        <taxon>Rubrobacterales</taxon>
        <taxon>Rubrobacteraceae</taxon>
        <taxon>Rubrobacter</taxon>
    </lineage>
</organism>
<dbReference type="Proteomes" id="UP000006637">
    <property type="component" value="Chromosome"/>
</dbReference>
<evidence type="ECO:0000313" key="5">
    <source>
        <dbReference type="EMBL" id="ABG04233.1"/>
    </source>
</evidence>
<keyword evidence="4" id="KW-0865">Zymogen</keyword>
<dbReference type="KEGG" id="rxy:Rxyl_1269"/>
<protein>
    <submittedName>
        <fullName evidence="5">Gamma-glutamyltransferase</fullName>
        <ecNumber evidence="5">2.3.2.2</ecNumber>
    </submittedName>
</protein>
<evidence type="ECO:0000313" key="6">
    <source>
        <dbReference type="Proteomes" id="UP000006637"/>
    </source>
</evidence>
<dbReference type="EC" id="2.3.2.2" evidence="5"/>